<sequence>MPANNNHLFIAISQIILDDPESESPRIHNKRKKISKRQLIRRLELMIQELEELEVEVDLTPYKDSVDYLKKLKKEQDYNDLVQEVIDGYDSSYGVEIDPENQVDHSWSAQEIQKEQSESEEIETGSHEKGKQQSY</sequence>
<dbReference type="Proteomes" id="UP001260773">
    <property type="component" value="Unassembled WGS sequence"/>
</dbReference>
<proteinExistence type="predicted"/>
<reference evidence="2 5" key="1">
    <citation type="submission" date="2023-03" db="EMBL/GenBank/DDBJ databases">
        <authorList>
            <person name="Shen W."/>
            <person name="Cai J."/>
        </authorList>
    </citation>
    <scope>NUCLEOTIDE SEQUENCE</scope>
    <source>
        <strain evidence="2">P33-2</strain>
        <strain evidence="3 5">Y2</strain>
    </source>
</reference>
<protein>
    <submittedName>
        <fullName evidence="2">Uncharacterized protein</fullName>
    </submittedName>
</protein>
<evidence type="ECO:0000256" key="1">
    <source>
        <dbReference type="SAM" id="MobiDB-lite"/>
    </source>
</evidence>
<dbReference type="EMBL" id="JARPWH010000012">
    <property type="protein sequence ID" value="MDT2401767.1"/>
    <property type="molecule type" value="Genomic_DNA"/>
</dbReference>
<evidence type="ECO:0000313" key="3">
    <source>
        <dbReference type="EMBL" id="MDT2513898.1"/>
    </source>
</evidence>
<evidence type="ECO:0000313" key="4">
    <source>
        <dbReference type="Proteomes" id="UP001260773"/>
    </source>
</evidence>
<feature type="compositionally biased region" description="Basic and acidic residues" evidence="1">
    <location>
        <begin position="124"/>
        <end position="135"/>
    </location>
</feature>
<accession>A0AAW8RP97</accession>
<dbReference type="AlphaFoldDB" id="A0AAW8RP97"/>
<name>A0AAW8RP97_ENTAV</name>
<evidence type="ECO:0000313" key="2">
    <source>
        <dbReference type="EMBL" id="MDT2401767.1"/>
    </source>
</evidence>
<dbReference type="EMBL" id="JARPWY010000013">
    <property type="protein sequence ID" value="MDT2513898.1"/>
    <property type="molecule type" value="Genomic_DNA"/>
</dbReference>
<organism evidence="2 4">
    <name type="scientific">Enterococcus avium</name>
    <name type="common">Streptococcus avium</name>
    <dbReference type="NCBI Taxonomy" id="33945"/>
    <lineage>
        <taxon>Bacteria</taxon>
        <taxon>Bacillati</taxon>
        <taxon>Bacillota</taxon>
        <taxon>Bacilli</taxon>
        <taxon>Lactobacillales</taxon>
        <taxon>Enterococcaceae</taxon>
        <taxon>Enterococcus</taxon>
    </lineage>
</organism>
<gene>
    <name evidence="2" type="ORF">P7D43_05225</name>
    <name evidence="3" type="ORF">P7D79_06570</name>
</gene>
<dbReference type="Proteomes" id="UP001264335">
    <property type="component" value="Unassembled WGS sequence"/>
</dbReference>
<dbReference type="RefSeq" id="WP_311820687.1">
    <property type="nucleotide sequence ID" value="NZ_JARPWH010000012.1"/>
</dbReference>
<feature type="region of interest" description="Disordered" evidence="1">
    <location>
        <begin position="93"/>
        <end position="135"/>
    </location>
</feature>
<evidence type="ECO:0000313" key="5">
    <source>
        <dbReference type="Proteomes" id="UP001264335"/>
    </source>
</evidence>
<comment type="caution">
    <text evidence="2">The sequence shown here is derived from an EMBL/GenBank/DDBJ whole genome shotgun (WGS) entry which is preliminary data.</text>
</comment>